<dbReference type="Gene3D" id="3.40.50.720">
    <property type="entry name" value="NAD(P)-binding Rossmann-like Domain"/>
    <property type="match status" value="1"/>
</dbReference>
<accession>A0A433DCI6</accession>
<dbReference type="PANTHER" id="PTHR11011:SF45">
    <property type="entry name" value="FATTY ACYL-COA REDUCTASE CG8306-RELATED"/>
    <property type="match status" value="1"/>
</dbReference>
<comment type="caution">
    <text evidence="1">The sequence shown here is derived from an EMBL/GenBank/DDBJ whole genome shotgun (WGS) entry which is preliminary data.</text>
</comment>
<reference evidence="1 2" key="1">
    <citation type="journal article" date="2018" name="New Phytol.">
        <title>Phylogenomics of Endogonaceae and evolution of mycorrhizas within Mucoromycota.</title>
        <authorList>
            <person name="Chang Y."/>
            <person name="Desiro A."/>
            <person name="Na H."/>
            <person name="Sandor L."/>
            <person name="Lipzen A."/>
            <person name="Clum A."/>
            <person name="Barry K."/>
            <person name="Grigoriev I.V."/>
            <person name="Martin F.M."/>
            <person name="Stajich J.E."/>
            <person name="Smith M.E."/>
            <person name="Bonito G."/>
            <person name="Spatafora J.W."/>
        </authorList>
    </citation>
    <scope>NUCLEOTIDE SEQUENCE [LARGE SCALE GENOMIC DNA]</scope>
    <source>
        <strain evidence="1 2">GMNB39</strain>
    </source>
</reference>
<name>A0A433DCI6_9FUNG</name>
<evidence type="ECO:0000313" key="1">
    <source>
        <dbReference type="EMBL" id="RUP48553.1"/>
    </source>
</evidence>
<dbReference type="PANTHER" id="PTHR11011">
    <property type="entry name" value="MALE STERILITY PROTEIN 2-RELATED"/>
    <property type="match status" value="1"/>
</dbReference>
<dbReference type="OrthoDB" id="429813at2759"/>
<protein>
    <submittedName>
        <fullName evidence="1">Male sterility protein-domain-containing protein</fullName>
    </submittedName>
</protein>
<keyword evidence="2" id="KW-1185">Reference proteome</keyword>
<gene>
    <name evidence="1" type="ORF">BC936DRAFT_144402</name>
</gene>
<dbReference type="Pfam" id="PF07993">
    <property type="entry name" value="NAD_binding_4"/>
    <property type="match status" value="1"/>
</dbReference>
<dbReference type="GO" id="GO:0102965">
    <property type="term" value="F:alcohol-forming long-chain fatty acyl-CoA reductase activity"/>
    <property type="evidence" value="ECO:0007669"/>
    <property type="project" value="UniProtKB-EC"/>
</dbReference>
<sequence>MSHVTNFFNDKTILLTGGTGFLGMCLVEKLLRTANISKIFILVRGSTDRLTQIWRNHLPHHAEAMIRSGKVTPLVGDVALPQLGLSVAQIDELSRTVQIVIHGAANISLKASLATLFKDNVKASLDLAELATRSFVRLERYIHISTAYVNSHLADGSIIKEDFYWHTSSNAEEEYRQVSQTGDSPYTKLFPFPYAYGKHLVERLLLLRYPNLPLLIMRPTCIGPAVQEPHPGFEIRGSSPASGFVFGFLSSKKPVTYWPSTRNMDGHNIIDEIPVDFVVNSIIVHAAYGTMGIAHSSTSCSAPLKLRDQLECAWKTMPAAGRPQFVFTSDLKHSEFCRTARLYFAFGNEWFYDDQKTRELMERMSPADGIAFNVDVRSFNRWSHNSKRAAVYWYELTKNEKMKQKKGIMPVQAGQLALARL</sequence>
<evidence type="ECO:0000313" key="2">
    <source>
        <dbReference type="Proteomes" id="UP000268093"/>
    </source>
</evidence>
<dbReference type="GO" id="GO:0005777">
    <property type="term" value="C:peroxisome"/>
    <property type="evidence" value="ECO:0007669"/>
    <property type="project" value="TreeGrafter"/>
</dbReference>
<dbReference type="GO" id="GO:0080019">
    <property type="term" value="F:alcohol-forming very long-chain fatty acyl-CoA reductase activity"/>
    <property type="evidence" value="ECO:0007669"/>
    <property type="project" value="InterPro"/>
</dbReference>
<dbReference type="EMBL" id="RBNI01003242">
    <property type="protein sequence ID" value="RUP48553.1"/>
    <property type="molecule type" value="Genomic_DNA"/>
</dbReference>
<dbReference type="InterPro" id="IPR036291">
    <property type="entry name" value="NAD(P)-bd_dom_sf"/>
</dbReference>
<dbReference type="Proteomes" id="UP000268093">
    <property type="component" value="Unassembled WGS sequence"/>
</dbReference>
<dbReference type="InterPro" id="IPR013120">
    <property type="entry name" value="FAR_NAD-bd"/>
</dbReference>
<dbReference type="GO" id="GO:0035336">
    <property type="term" value="P:long-chain fatty-acyl-CoA metabolic process"/>
    <property type="evidence" value="ECO:0007669"/>
    <property type="project" value="TreeGrafter"/>
</dbReference>
<dbReference type="InterPro" id="IPR026055">
    <property type="entry name" value="FAR"/>
</dbReference>
<dbReference type="SUPFAM" id="SSF51735">
    <property type="entry name" value="NAD(P)-binding Rossmann-fold domains"/>
    <property type="match status" value="1"/>
</dbReference>
<proteinExistence type="predicted"/>
<organism evidence="1 2">
    <name type="scientific">Jimgerdemannia flammicorona</name>
    <dbReference type="NCBI Taxonomy" id="994334"/>
    <lineage>
        <taxon>Eukaryota</taxon>
        <taxon>Fungi</taxon>
        <taxon>Fungi incertae sedis</taxon>
        <taxon>Mucoromycota</taxon>
        <taxon>Mucoromycotina</taxon>
        <taxon>Endogonomycetes</taxon>
        <taxon>Endogonales</taxon>
        <taxon>Endogonaceae</taxon>
        <taxon>Jimgerdemannia</taxon>
    </lineage>
</organism>